<reference evidence="2" key="1">
    <citation type="journal article" date="2019" name="Int. J. Syst. Evol. Microbiol.">
        <title>The Global Catalogue of Microorganisms (GCM) 10K type strain sequencing project: providing services to taxonomists for standard genome sequencing and annotation.</title>
        <authorList>
            <consortium name="The Broad Institute Genomics Platform"/>
            <consortium name="The Broad Institute Genome Sequencing Center for Infectious Disease"/>
            <person name="Wu L."/>
            <person name="Ma J."/>
        </authorList>
    </citation>
    <scope>NUCLEOTIDE SEQUENCE [LARGE SCALE GENOMIC DNA]</scope>
    <source>
        <strain evidence="2">NBRC 100033</strain>
    </source>
</reference>
<dbReference type="EMBL" id="BSOR01000029">
    <property type="protein sequence ID" value="GLR64360.1"/>
    <property type="molecule type" value="Genomic_DNA"/>
</dbReference>
<proteinExistence type="predicted"/>
<evidence type="ECO:0000313" key="1">
    <source>
        <dbReference type="EMBL" id="GLR64360.1"/>
    </source>
</evidence>
<accession>A0ABQ5ZW06</accession>
<keyword evidence="2" id="KW-1185">Reference proteome</keyword>
<dbReference type="Pfam" id="PF13531">
    <property type="entry name" value="SBP_bac_11"/>
    <property type="match status" value="1"/>
</dbReference>
<dbReference type="PANTHER" id="PTHR30632">
    <property type="entry name" value="MOLYBDATE-BINDING PERIPLASMIC PROTEIN"/>
    <property type="match status" value="1"/>
</dbReference>
<comment type="caution">
    <text evidence="1">The sequence shown here is derived from an EMBL/GenBank/DDBJ whole genome shotgun (WGS) entry which is preliminary data.</text>
</comment>
<evidence type="ECO:0008006" key="3">
    <source>
        <dbReference type="Google" id="ProtNLM"/>
    </source>
</evidence>
<dbReference type="PANTHER" id="PTHR30632:SF11">
    <property type="entry name" value="BLR4797 PROTEIN"/>
    <property type="match status" value="1"/>
</dbReference>
<dbReference type="InterPro" id="IPR050682">
    <property type="entry name" value="ModA/WtpA"/>
</dbReference>
<organism evidence="1 2">
    <name type="scientific">Marinospirillum insulare</name>
    <dbReference type="NCBI Taxonomy" id="217169"/>
    <lineage>
        <taxon>Bacteria</taxon>
        <taxon>Pseudomonadati</taxon>
        <taxon>Pseudomonadota</taxon>
        <taxon>Gammaproteobacteria</taxon>
        <taxon>Oceanospirillales</taxon>
        <taxon>Oceanospirillaceae</taxon>
        <taxon>Marinospirillum</taxon>
    </lineage>
</organism>
<gene>
    <name evidence="1" type="ORF">GCM10007878_17980</name>
</gene>
<protein>
    <recommendedName>
        <fullName evidence="3">Solute-binding protein family 3/N-terminal domain-containing protein</fullName>
    </recommendedName>
</protein>
<sequence length="263" mass="29776">MLLALPAWANPMHSESKLPMSQFNFQGYVPESKESRNKDEDPNLIRIHVDPDLYWVLNKVIDNYQLEHSSPFRIHQGKGDDHSNLLDDGYTFDLVISAEMDYVQSLYNSKAATQAQVLAIGRLGLWAPRETVRSTSVITLQTGAIGLMPEDSVYHRAALEVLERHELDKKVKKRLKTMTASQDLYAQIQENEIPMGFLPWNRLVQGGVSQRREVLKLKAEHHSALVHGIALTNAGNAREEVKDFWRYIHGAKGKAVFKAAGFD</sequence>
<evidence type="ECO:0000313" key="2">
    <source>
        <dbReference type="Proteomes" id="UP001156682"/>
    </source>
</evidence>
<dbReference type="SUPFAM" id="SSF53850">
    <property type="entry name" value="Periplasmic binding protein-like II"/>
    <property type="match status" value="1"/>
</dbReference>
<dbReference type="Proteomes" id="UP001156682">
    <property type="component" value="Unassembled WGS sequence"/>
</dbReference>
<name>A0ABQ5ZW06_9GAMM</name>
<dbReference type="Gene3D" id="3.40.190.10">
    <property type="entry name" value="Periplasmic binding protein-like II"/>
    <property type="match status" value="2"/>
</dbReference>